<dbReference type="RefSeq" id="WP_305977125.1">
    <property type="nucleotide sequence ID" value="NZ_JAPJDZ010000078.1"/>
</dbReference>
<reference evidence="2 3" key="1">
    <citation type="submission" date="2022-11" db="EMBL/GenBank/DDBJ databases">
        <title>Viruses from the air-sea interface of a natural surface slick.</title>
        <authorList>
            <person name="Rahlff J."/>
            <person name="Holmfeldt K."/>
        </authorList>
    </citation>
    <scope>NUCLEOTIDE SEQUENCE [LARGE SCALE GENOMIC DNA]</scope>
    <source>
        <strain evidence="2 3">SMS4</strain>
    </source>
</reference>
<feature type="compositionally biased region" description="Polar residues" evidence="1">
    <location>
        <begin position="27"/>
        <end position="42"/>
    </location>
</feature>
<feature type="region of interest" description="Disordered" evidence="1">
    <location>
        <begin position="20"/>
        <end position="42"/>
    </location>
</feature>
<sequence>MLFNLAALIGLEAEHSAPAFPIVSPSDPATPNQQNNGLPTIRQNRQQITPEIISITEHAANDTGVPAHHYKGENLAFWMMPTQGADALRIKNGDSAWLEAKLRRVPISIRQSLAEEYSARYKAAYDAEPTENKKANKAAFIANSWLLIVTK</sequence>
<comment type="caution">
    <text evidence="2">The sequence shown here is derived from an EMBL/GenBank/DDBJ whole genome shotgun (WGS) entry which is preliminary data.</text>
</comment>
<name>A0ABT9I4Q9_9GAMM</name>
<evidence type="ECO:0000256" key="1">
    <source>
        <dbReference type="SAM" id="MobiDB-lite"/>
    </source>
</evidence>
<dbReference type="EMBL" id="JAPJDZ010000078">
    <property type="protein sequence ID" value="MDP5137926.1"/>
    <property type="molecule type" value="Genomic_DNA"/>
</dbReference>
<organism evidence="2 3">
    <name type="scientific">Rheinheimera baltica</name>
    <dbReference type="NCBI Taxonomy" id="67576"/>
    <lineage>
        <taxon>Bacteria</taxon>
        <taxon>Pseudomonadati</taxon>
        <taxon>Pseudomonadota</taxon>
        <taxon>Gammaproteobacteria</taxon>
        <taxon>Chromatiales</taxon>
        <taxon>Chromatiaceae</taxon>
        <taxon>Rheinheimera</taxon>
    </lineage>
</organism>
<dbReference type="Proteomes" id="UP001231109">
    <property type="component" value="Unassembled WGS sequence"/>
</dbReference>
<accession>A0ABT9I4Q9</accession>
<proteinExistence type="predicted"/>
<evidence type="ECO:0000313" key="3">
    <source>
        <dbReference type="Proteomes" id="UP001231109"/>
    </source>
</evidence>
<protein>
    <submittedName>
        <fullName evidence="2">Uncharacterized protein</fullName>
    </submittedName>
</protein>
<gene>
    <name evidence="2" type="ORF">ORJ04_18400</name>
</gene>
<evidence type="ECO:0000313" key="2">
    <source>
        <dbReference type="EMBL" id="MDP5137926.1"/>
    </source>
</evidence>
<keyword evidence="3" id="KW-1185">Reference proteome</keyword>